<dbReference type="InterPro" id="IPR045851">
    <property type="entry name" value="AMP-bd_C_sf"/>
</dbReference>
<proteinExistence type="inferred from homology"/>
<evidence type="ECO:0000259" key="8">
    <source>
        <dbReference type="Pfam" id="PF00501"/>
    </source>
</evidence>
<sequence length="636" mass="67605">MESRDVPESVRSLAELFQRTAGARAGQVALRSSDGAVELTWREYAERVRRIAGGLASLGVRHGDTVALMLTNRPEFHLVDTAALHLGATPFSVYNTSPPSQIAHLFSNAGNRVVVTERQWVPAVRAAGGAVEHVVCVDGAAEGALTLADLEDRTPESFDFEARWRAVGPEDLVTLIYTSGTTGPPKGVEVEHRAILACLRSGLALPHVGAGARAGRLVSYLPDAHVANRYFSHYLAMAGGSSITTVADLKSVAQVLPAVRPTVFLGVPAFWYRIQAALTQAIDAQGGPRRRLAGWAVRVGREAADRRASGRALPARLAVRRAAADRLVLRRLRARIGLDGADAVITGSAPIAADAVRFFQSLGIELCEGWAMSESSAAGAINLPGGIRPGTVGRPMRDVEVRVAADGELLLRAPTLMRGYRGDEERTAEAIDADGWLHTGDVGTVDADGYVTIVDRKKDLIVNTSGKNMSPANIENAVLASCPPVGSVIAVGDRRPYVVALITLDPVAARAFADARGIAGGEDVAVLARAPEMRAAVEAGVARANATLSRVEQIKDFQILPETWTPGGAELTPTNKLRRRAIAERYAEEIEALYRRERRPDRFPERSSSGAEGAGPACSSGGSGGSSPHRKPDRTR</sequence>
<evidence type="ECO:0000256" key="1">
    <source>
        <dbReference type="ARBA" id="ARBA00006432"/>
    </source>
</evidence>
<dbReference type="InterPro" id="IPR020845">
    <property type="entry name" value="AMP-binding_CS"/>
</dbReference>
<keyword evidence="2" id="KW-0436">Ligase</keyword>
<dbReference type="InterPro" id="IPR042099">
    <property type="entry name" value="ANL_N_sf"/>
</dbReference>
<gene>
    <name evidence="9" type="ORF">SAMN04489713_101127</name>
</gene>
<dbReference type="eggNOG" id="COG1022">
    <property type="taxonomic scope" value="Bacteria"/>
</dbReference>
<dbReference type="STRING" id="1993.SAMN04489713_101127"/>
<dbReference type="Gene3D" id="3.40.50.12780">
    <property type="entry name" value="N-terminal domain of ligase-like"/>
    <property type="match status" value="1"/>
</dbReference>
<evidence type="ECO:0000256" key="7">
    <source>
        <dbReference type="SAM" id="MobiDB-lite"/>
    </source>
</evidence>
<comment type="catalytic activity">
    <reaction evidence="5">
        <text>a long-chain fatty acid + ATP + CoA = a long-chain fatty acyl-CoA + AMP + diphosphate</text>
        <dbReference type="Rhea" id="RHEA:15421"/>
        <dbReference type="ChEBI" id="CHEBI:30616"/>
        <dbReference type="ChEBI" id="CHEBI:33019"/>
        <dbReference type="ChEBI" id="CHEBI:57287"/>
        <dbReference type="ChEBI" id="CHEBI:57560"/>
        <dbReference type="ChEBI" id="CHEBI:83139"/>
        <dbReference type="ChEBI" id="CHEBI:456215"/>
        <dbReference type="EC" id="6.2.1.3"/>
    </reaction>
    <physiologicalReaction direction="left-to-right" evidence="5">
        <dbReference type="Rhea" id="RHEA:15422"/>
    </physiologicalReaction>
</comment>
<dbReference type="RefSeq" id="WP_075019620.1">
    <property type="nucleotide sequence ID" value="NZ_FOVH01000001.1"/>
</dbReference>
<dbReference type="PROSITE" id="PS00455">
    <property type="entry name" value="AMP_BINDING"/>
    <property type="match status" value="1"/>
</dbReference>
<evidence type="ECO:0000256" key="3">
    <source>
        <dbReference type="ARBA" id="ARBA00022832"/>
    </source>
</evidence>
<name>A0A1I4W1A7_9ACTN</name>
<comment type="similarity">
    <text evidence="1">Belongs to the ATP-dependent AMP-binding enzyme family.</text>
</comment>
<evidence type="ECO:0000256" key="4">
    <source>
        <dbReference type="ARBA" id="ARBA00023098"/>
    </source>
</evidence>
<dbReference type="SUPFAM" id="SSF56801">
    <property type="entry name" value="Acetyl-CoA synthetase-like"/>
    <property type="match status" value="1"/>
</dbReference>
<evidence type="ECO:0000313" key="9">
    <source>
        <dbReference type="EMBL" id="SFN07364.1"/>
    </source>
</evidence>
<dbReference type="GO" id="GO:0004467">
    <property type="term" value="F:long-chain fatty acid-CoA ligase activity"/>
    <property type="evidence" value="ECO:0007669"/>
    <property type="project" value="UniProtKB-EC"/>
</dbReference>
<dbReference type="FunCoup" id="A0A1I4W1A7">
    <property type="interactions" value="13"/>
</dbReference>
<dbReference type="EMBL" id="FOVH01000001">
    <property type="protein sequence ID" value="SFN07364.1"/>
    <property type="molecule type" value="Genomic_DNA"/>
</dbReference>
<dbReference type="InterPro" id="IPR000873">
    <property type="entry name" value="AMP-dep_synth/lig_dom"/>
</dbReference>
<dbReference type="AlphaFoldDB" id="A0A1I4W1A7"/>
<dbReference type="Pfam" id="PF00501">
    <property type="entry name" value="AMP-binding"/>
    <property type="match status" value="1"/>
</dbReference>
<organism evidence="9 10">
    <name type="scientific">Actinomadura madurae</name>
    <dbReference type="NCBI Taxonomy" id="1993"/>
    <lineage>
        <taxon>Bacteria</taxon>
        <taxon>Bacillati</taxon>
        <taxon>Actinomycetota</taxon>
        <taxon>Actinomycetes</taxon>
        <taxon>Streptosporangiales</taxon>
        <taxon>Thermomonosporaceae</taxon>
        <taxon>Actinomadura</taxon>
    </lineage>
</organism>
<evidence type="ECO:0000256" key="2">
    <source>
        <dbReference type="ARBA" id="ARBA00022598"/>
    </source>
</evidence>
<dbReference type="PANTHER" id="PTHR43272">
    <property type="entry name" value="LONG-CHAIN-FATTY-ACID--COA LIGASE"/>
    <property type="match status" value="1"/>
</dbReference>
<evidence type="ECO:0000256" key="6">
    <source>
        <dbReference type="ARBA" id="ARBA00032875"/>
    </source>
</evidence>
<dbReference type="PANTHER" id="PTHR43272:SF32">
    <property type="entry name" value="AMP-DEPENDENT SYNTHETASE_LIGASE DOMAIN-CONTAINING PROTEIN"/>
    <property type="match status" value="1"/>
</dbReference>
<dbReference type="GO" id="GO:0016020">
    <property type="term" value="C:membrane"/>
    <property type="evidence" value="ECO:0007669"/>
    <property type="project" value="TreeGrafter"/>
</dbReference>
<feature type="region of interest" description="Disordered" evidence="7">
    <location>
        <begin position="594"/>
        <end position="636"/>
    </location>
</feature>
<dbReference type="InParanoid" id="A0A1I4W1A7"/>
<keyword evidence="3" id="KW-0276">Fatty acid metabolism</keyword>
<reference evidence="9 10" key="1">
    <citation type="submission" date="2016-10" db="EMBL/GenBank/DDBJ databases">
        <authorList>
            <person name="de Groot N.N."/>
        </authorList>
    </citation>
    <scope>NUCLEOTIDE SEQUENCE [LARGE SCALE GENOMIC DNA]</scope>
    <source>
        <strain evidence="9 10">DSM 43067</strain>
    </source>
</reference>
<keyword evidence="4" id="KW-0443">Lipid metabolism</keyword>
<feature type="compositionally biased region" description="Low complexity" evidence="7">
    <location>
        <begin position="606"/>
        <end position="620"/>
    </location>
</feature>
<evidence type="ECO:0000256" key="5">
    <source>
        <dbReference type="ARBA" id="ARBA00024484"/>
    </source>
</evidence>
<dbReference type="Pfam" id="PF23562">
    <property type="entry name" value="AMP-binding_C_3"/>
    <property type="match status" value="1"/>
</dbReference>
<keyword evidence="10" id="KW-1185">Reference proteome</keyword>
<dbReference type="Proteomes" id="UP000183413">
    <property type="component" value="Unassembled WGS sequence"/>
</dbReference>
<evidence type="ECO:0000313" key="10">
    <source>
        <dbReference type="Proteomes" id="UP000183413"/>
    </source>
</evidence>
<protein>
    <recommendedName>
        <fullName evidence="6">Acyl-CoA synthetase</fullName>
    </recommendedName>
</protein>
<accession>A0A1I4W1A7</accession>
<feature type="compositionally biased region" description="Basic and acidic residues" evidence="7">
    <location>
        <begin position="594"/>
        <end position="605"/>
    </location>
</feature>
<dbReference type="CDD" id="cd05907">
    <property type="entry name" value="VL_LC_FACS_like"/>
    <property type="match status" value="1"/>
</dbReference>
<dbReference type="Gene3D" id="3.30.300.30">
    <property type="match status" value="1"/>
</dbReference>
<feature type="domain" description="AMP-dependent synthetase/ligase" evidence="8">
    <location>
        <begin position="17"/>
        <end position="420"/>
    </location>
</feature>